<evidence type="ECO:0000256" key="3">
    <source>
        <dbReference type="ARBA" id="ARBA00022729"/>
    </source>
</evidence>
<evidence type="ECO:0000313" key="8">
    <source>
        <dbReference type="EMBL" id="MCD2423132.1"/>
    </source>
</evidence>
<dbReference type="PROSITE" id="PS51257">
    <property type="entry name" value="PROKAR_LIPOPROTEIN"/>
    <property type="match status" value="1"/>
</dbReference>
<dbReference type="InterPro" id="IPR012944">
    <property type="entry name" value="SusD_RagB_dom"/>
</dbReference>
<keyword evidence="3" id="KW-0732">Signal</keyword>
<comment type="subcellular location">
    <subcellularLocation>
        <location evidence="1">Cell outer membrane</location>
    </subcellularLocation>
</comment>
<keyword evidence="4" id="KW-0472">Membrane</keyword>
<sequence length="599" mass="67221">MRQKYTFILILLITAATGCKKFLDRPPLTNQPDETAWSSEDNVRLYANKFYTGYFVGYGTQFSAESGAALLGFTFSDDVFIMGNQGNFTRAVPNSGIWGMSTLRSINIMLDRVKTRMKDVLPEEAYNHWTGIGRFFRAMEYAELVSTYGDVPYFDYVPVETDLADLYKPRTPRNQVMDAVYEDLKFAMSNVRTSDGDQQVNRYIVAAFASRIALAEGAWQKYYYNNAAQSNKFFQLAQDAAALVMNSGKYDIATDFRTLFTSNTLAGNKDVIMYRHYDPAVGVTHAVATNNNLSESVAFGPTTDLIKSFICVDGKPYQSSGVVNAGDFTLSNMVKTRDARLEATFYDKPNVRNRASYWYINKFLPRSVVATVDAGGSVPVEFTSNKNQTDYPVFRYAEVLLNWIEARAELGVATQSDIDVSINRIRNRPLAPEAIAKGVTKTAPLNLSGLPDDPLKDPSVPALLWEIRRERRMEFVFEYSRYQDLKRWKKLDYMDTDAKPDLLSGGWVNFSAELPTELVPAKVGQISVVPLTGSAIVYNGNNGVALKGFYRGVNTNGRLPFLNQTGVNPYLSPVGKTQMDDYKSMGYMLSQTEGWPVYQ</sequence>
<gene>
    <name evidence="8" type="ORF">LQ567_10185</name>
</gene>
<dbReference type="Gene3D" id="1.25.40.390">
    <property type="match status" value="1"/>
</dbReference>
<name>A0ABS8PPV6_9BACT</name>
<comment type="caution">
    <text evidence="8">The sequence shown here is derived from an EMBL/GenBank/DDBJ whole genome shotgun (WGS) entry which is preliminary data.</text>
</comment>
<evidence type="ECO:0000259" key="7">
    <source>
        <dbReference type="Pfam" id="PF14322"/>
    </source>
</evidence>
<dbReference type="SUPFAM" id="SSF48452">
    <property type="entry name" value="TPR-like"/>
    <property type="match status" value="1"/>
</dbReference>
<dbReference type="Proteomes" id="UP001199816">
    <property type="component" value="Unassembled WGS sequence"/>
</dbReference>
<evidence type="ECO:0000256" key="4">
    <source>
        <dbReference type="ARBA" id="ARBA00023136"/>
    </source>
</evidence>
<feature type="domain" description="SusD-like N-terminal" evidence="7">
    <location>
        <begin position="103"/>
        <end position="214"/>
    </location>
</feature>
<reference evidence="8 9" key="1">
    <citation type="submission" date="2021-11" db="EMBL/GenBank/DDBJ databases">
        <title>Genomic of Niabella pedocola.</title>
        <authorList>
            <person name="Wu T."/>
        </authorList>
    </citation>
    <scope>NUCLEOTIDE SEQUENCE [LARGE SCALE GENOMIC DNA]</scope>
    <source>
        <strain evidence="8 9">JCM 31011</strain>
    </source>
</reference>
<evidence type="ECO:0000256" key="5">
    <source>
        <dbReference type="ARBA" id="ARBA00023237"/>
    </source>
</evidence>
<evidence type="ECO:0000256" key="2">
    <source>
        <dbReference type="ARBA" id="ARBA00006275"/>
    </source>
</evidence>
<evidence type="ECO:0000256" key="1">
    <source>
        <dbReference type="ARBA" id="ARBA00004442"/>
    </source>
</evidence>
<dbReference type="InterPro" id="IPR011990">
    <property type="entry name" value="TPR-like_helical_dom_sf"/>
</dbReference>
<feature type="domain" description="RagB/SusD" evidence="6">
    <location>
        <begin position="290"/>
        <end position="491"/>
    </location>
</feature>
<keyword evidence="9" id="KW-1185">Reference proteome</keyword>
<dbReference type="Pfam" id="PF14322">
    <property type="entry name" value="SusD-like_3"/>
    <property type="match status" value="1"/>
</dbReference>
<evidence type="ECO:0000259" key="6">
    <source>
        <dbReference type="Pfam" id="PF07980"/>
    </source>
</evidence>
<evidence type="ECO:0000313" key="9">
    <source>
        <dbReference type="Proteomes" id="UP001199816"/>
    </source>
</evidence>
<dbReference type="RefSeq" id="WP_231004399.1">
    <property type="nucleotide sequence ID" value="NZ_JAJNEC010000005.1"/>
</dbReference>
<keyword evidence="5" id="KW-0998">Cell outer membrane</keyword>
<protein>
    <submittedName>
        <fullName evidence="8">RagB/SusD family nutrient uptake outer membrane protein</fullName>
    </submittedName>
</protein>
<accession>A0ABS8PPV6</accession>
<dbReference type="EMBL" id="JAJNEC010000005">
    <property type="protein sequence ID" value="MCD2423132.1"/>
    <property type="molecule type" value="Genomic_DNA"/>
</dbReference>
<proteinExistence type="inferred from homology"/>
<organism evidence="8 9">
    <name type="scientific">Niabella pedocola</name>
    <dbReference type="NCBI Taxonomy" id="1752077"/>
    <lineage>
        <taxon>Bacteria</taxon>
        <taxon>Pseudomonadati</taxon>
        <taxon>Bacteroidota</taxon>
        <taxon>Chitinophagia</taxon>
        <taxon>Chitinophagales</taxon>
        <taxon>Chitinophagaceae</taxon>
        <taxon>Niabella</taxon>
    </lineage>
</organism>
<comment type="similarity">
    <text evidence="2">Belongs to the SusD family.</text>
</comment>
<dbReference type="InterPro" id="IPR033985">
    <property type="entry name" value="SusD-like_N"/>
</dbReference>
<dbReference type="Pfam" id="PF07980">
    <property type="entry name" value="SusD_RagB"/>
    <property type="match status" value="1"/>
</dbReference>